<dbReference type="Gene3D" id="1.20.1290.10">
    <property type="entry name" value="AhpD-like"/>
    <property type="match status" value="1"/>
</dbReference>
<proteinExistence type="predicted"/>
<dbReference type="EMBL" id="CP159872">
    <property type="protein sequence ID" value="XCM80831.1"/>
    <property type="molecule type" value="Genomic_DNA"/>
</dbReference>
<name>A0AAU8JYE2_9ACTN</name>
<dbReference type="GO" id="GO:0051920">
    <property type="term" value="F:peroxiredoxin activity"/>
    <property type="evidence" value="ECO:0007669"/>
    <property type="project" value="InterPro"/>
</dbReference>
<dbReference type="SUPFAM" id="SSF69118">
    <property type="entry name" value="AhpD-like"/>
    <property type="match status" value="1"/>
</dbReference>
<dbReference type="PANTHER" id="PTHR34846">
    <property type="entry name" value="4-CARBOXYMUCONOLACTONE DECARBOXYLASE FAMILY PROTEIN (AFU_ORTHOLOGUE AFUA_6G11590)"/>
    <property type="match status" value="1"/>
</dbReference>
<sequence length="158" mass="17298">MTDSTTVPAPVQRISLPEQAPAFYRAMIALEQAAKAGLDDPQLVELVKIRASQLNGCAFCLDMHATDARAHGEQEHRLHTLAAWRETPYFTARERAALALTEAVTLVADTHVPDSVYDEAAKQFDQAELAHLIGLIITINSWNRIGVTSRLSPAPKQA</sequence>
<dbReference type="InterPro" id="IPR004675">
    <property type="entry name" value="AhpD_core"/>
</dbReference>
<evidence type="ECO:0000313" key="2">
    <source>
        <dbReference type="EMBL" id="XCM80831.1"/>
    </source>
</evidence>
<dbReference type="Pfam" id="PF02627">
    <property type="entry name" value="CMD"/>
    <property type="match status" value="1"/>
</dbReference>
<dbReference type="AlphaFoldDB" id="A0AAU8JYE2"/>
<dbReference type="RefSeq" id="WP_354641765.1">
    <property type="nucleotide sequence ID" value="NZ_CP159872.1"/>
</dbReference>
<gene>
    <name evidence="2" type="ORF">ABWK59_18875</name>
</gene>
<evidence type="ECO:0000259" key="1">
    <source>
        <dbReference type="Pfam" id="PF02627"/>
    </source>
</evidence>
<feature type="domain" description="Carboxymuconolactone decarboxylase-like" evidence="1">
    <location>
        <begin position="21"/>
        <end position="102"/>
    </location>
</feature>
<organism evidence="2">
    <name type="scientific">Kitasatospora camelliae</name>
    <dbReference type="NCBI Taxonomy" id="3156397"/>
    <lineage>
        <taxon>Bacteria</taxon>
        <taxon>Bacillati</taxon>
        <taxon>Actinomycetota</taxon>
        <taxon>Actinomycetes</taxon>
        <taxon>Kitasatosporales</taxon>
        <taxon>Streptomycetaceae</taxon>
        <taxon>Kitasatospora</taxon>
    </lineage>
</organism>
<dbReference type="InterPro" id="IPR029032">
    <property type="entry name" value="AhpD-like"/>
</dbReference>
<dbReference type="PANTHER" id="PTHR34846:SF10">
    <property type="entry name" value="CYTOPLASMIC PROTEIN"/>
    <property type="match status" value="1"/>
</dbReference>
<dbReference type="KEGG" id="kcm:ABWK59_18875"/>
<protein>
    <submittedName>
        <fullName evidence="2">Carboxymuconolactone decarboxylase family protein</fullName>
    </submittedName>
</protein>
<reference evidence="2" key="1">
    <citation type="submission" date="2024-06" db="EMBL/GenBank/DDBJ databases">
        <title>The genome sequences of Kitasatospora sp. strain HUAS MG31.</title>
        <authorList>
            <person name="Mo P."/>
        </authorList>
    </citation>
    <scope>NUCLEOTIDE SEQUENCE</scope>
    <source>
        <strain evidence="2">HUAS MG31</strain>
    </source>
</reference>
<dbReference type="NCBIfam" id="TIGR00778">
    <property type="entry name" value="ahpD_dom"/>
    <property type="match status" value="1"/>
</dbReference>
<dbReference type="InterPro" id="IPR003779">
    <property type="entry name" value="CMD-like"/>
</dbReference>
<accession>A0AAU8JYE2</accession>